<reference evidence="5 6" key="1">
    <citation type="submission" date="2017-09" db="EMBL/GenBank/DDBJ databases">
        <title>Bacterial strain isolated from the female urinary microbiota.</title>
        <authorList>
            <person name="Thomas-White K."/>
            <person name="Kumar N."/>
            <person name="Forster S."/>
            <person name="Putonti C."/>
            <person name="Lawley T."/>
            <person name="Wolfe A.J."/>
        </authorList>
    </citation>
    <scope>NUCLEOTIDE SEQUENCE [LARGE SCALE GENOMIC DNA]</scope>
    <source>
        <strain evidence="5 6">UMB1301</strain>
    </source>
</reference>
<dbReference type="InterPro" id="IPR029063">
    <property type="entry name" value="SAM-dependent_MTases_sf"/>
</dbReference>
<evidence type="ECO:0000256" key="2">
    <source>
        <dbReference type="ARBA" id="ARBA00022603"/>
    </source>
</evidence>
<dbReference type="RefSeq" id="WP_102237925.1">
    <property type="nucleotide sequence ID" value="NZ_PNHK01000001.1"/>
</dbReference>
<gene>
    <name evidence="5" type="ORF">CJ199_02580</name>
</gene>
<dbReference type="OrthoDB" id="9797252at2"/>
<comment type="similarity">
    <text evidence="1">Belongs to the methyltransferase superfamily.</text>
</comment>
<name>A0A2N6VQ67_9MICO</name>
<sequence length="242" mass="26818">MVEPKISNRLHGRHFGQSPQAYERFRPGYPREALDICVHAAPGPRVADIGAGTGKLSVALRDRGLDVTAVDPDTSALEHNPCRSLVGTAENLPLPAGSVDMVTFAQSWHWVDAQVAVTECARVLTPGGVVAILVNQLDVSHKWVMRIARIIHAGDVYRPEWRPNLGGPFGEVEAHVSTFTQKLTFDDLVGLASTRSYWLRSGQHQRDRIVNNLRDYLFNENPMGETVQLPYVCLTYVARLNT</sequence>
<dbReference type="Pfam" id="PF08241">
    <property type="entry name" value="Methyltransf_11"/>
    <property type="match status" value="1"/>
</dbReference>
<dbReference type="Proteomes" id="UP000235598">
    <property type="component" value="Unassembled WGS sequence"/>
</dbReference>
<accession>A0A2N6VQ67</accession>
<proteinExistence type="inferred from homology"/>
<evidence type="ECO:0000259" key="4">
    <source>
        <dbReference type="Pfam" id="PF08241"/>
    </source>
</evidence>
<dbReference type="CDD" id="cd02440">
    <property type="entry name" value="AdoMet_MTases"/>
    <property type="match status" value="1"/>
</dbReference>
<evidence type="ECO:0000313" key="6">
    <source>
        <dbReference type="Proteomes" id="UP000235598"/>
    </source>
</evidence>
<evidence type="ECO:0000313" key="5">
    <source>
        <dbReference type="EMBL" id="PMD06276.1"/>
    </source>
</evidence>
<evidence type="ECO:0000256" key="3">
    <source>
        <dbReference type="ARBA" id="ARBA00022679"/>
    </source>
</evidence>
<dbReference type="GO" id="GO:0032259">
    <property type="term" value="P:methylation"/>
    <property type="evidence" value="ECO:0007669"/>
    <property type="project" value="UniProtKB-KW"/>
</dbReference>
<dbReference type="EMBL" id="PNHK01000001">
    <property type="protein sequence ID" value="PMD06276.1"/>
    <property type="molecule type" value="Genomic_DNA"/>
</dbReference>
<dbReference type="SUPFAM" id="SSF53335">
    <property type="entry name" value="S-adenosyl-L-methionine-dependent methyltransferases"/>
    <property type="match status" value="1"/>
</dbReference>
<feature type="domain" description="Methyltransferase type 11" evidence="4">
    <location>
        <begin position="48"/>
        <end position="132"/>
    </location>
</feature>
<dbReference type="InterPro" id="IPR051052">
    <property type="entry name" value="Diverse_substrate_MTase"/>
</dbReference>
<dbReference type="PANTHER" id="PTHR44942">
    <property type="entry name" value="METHYLTRANSF_11 DOMAIN-CONTAINING PROTEIN"/>
    <property type="match status" value="1"/>
</dbReference>
<protein>
    <submittedName>
        <fullName evidence="5">Class I SAM-dependent methyltransferase</fullName>
    </submittedName>
</protein>
<keyword evidence="3 5" id="KW-0808">Transferase</keyword>
<dbReference type="PANTHER" id="PTHR44942:SF4">
    <property type="entry name" value="METHYLTRANSFERASE TYPE 11 DOMAIN-CONTAINING PROTEIN"/>
    <property type="match status" value="1"/>
</dbReference>
<dbReference type="GO" id="GO:0008757">
    <property type="term" value="F:S-adenosylmethionine-dependent methyltransferase activity"/>
    <property type="evidence" value="ECO:0007669"/>
    <property type="project" value="InterPro"/>
</dbReference>
<comment type="caution">
    <text evidence="5">The sequence shown here is derived from an EMBL/GenBank/DDBJ whole genome shotgun (WGS) entry which is preliminary data.</text>
</comment>
<dbReference type="AlphaFoldDB" id="A0A2N6VQ67"/>
<keyword evidence="2 5" id="KW-0489">Methyltransferase</keyword>
<dbReference type="Gene3D" id="3.40.50.150">
    <property type="entry name" value="Vaccinia Virus protein VP39"/>
    <property type="match status" value="1"/>
</dbReference>
<evidence type="ECO:0000256" key="1">
    <source>
        <dbReference type="ARBA" id="ARBA00008361"/>
    </source>
</evidence>
<dbReference type="InterPro" id="IPR013216">
    <property type="entry name" value="Methyltransf_11"/>
</dbReference>
<organism evidence="5 6">
    <name type="scientific">Brevibacterium paucivorans</name>
    <dbReference type="NCBI Taxonomy" id="170994"/>
    <lineage>
        <taxon>Bacteria</taxon>
        <taxon>Bacillati</taxon>
        <taxon>Actinomycetota</taxon>
        <taxon>Actinomycetes</taxon>
        <taxon>Micrococcales</taxon>
        <taxon>Brevibacteriaceae</taxon>
        <taxon>Brevibacterium</taxon>
    </lineage>
</organism>